<feature type="transmembrane region" description="Helical" evidence="10">
    <location>
        <begin position="83"/>
        <end position="106"/>
    </location>
</feature>
<evidence type="ECO:0000256" key="3">
    <source>
        <dbReference type="ARBA" id="ARBA00008691"/>
    </source>
</evidence>
<dbReference type="GO" id="GO:0098609">
    <property type="term" value="P:cell-cell adhesion"/>
    <property type="evidence" value="ECO:0007669"/>
    <property type="project" value="TreeGrafter"/>
</dbReference>
<keyword evidence="4 10" id="KW-0812">Transmembrane</keyword>
<keyword evidence="7 10" id="KW-0472">Membrane</keyword>
<feature type="transmembrane region" description="Helical" evidence="10">
    <location>
        <begin position="22"/>
        <end position="45"/>
    </location>
</feature>
<protein>
    <recommendedName>
        <fullName evidence="8">Transmembrane protein 47</fullName>
    </recommendedName>
    <alternativeName>
        <fullName evidence="9">Transmembrane 4 superfamily member 10</fullName>
    </alternativeName>
</protein>
<dbReference type="GO" id="GO:0016020">
    <property type="term" value="C:membrane"/>
    <property type="evidence" value="ECO:0007669"/>
    <property type="project" value="UniProtKB-SubCell"/>
</dbReference>
<dbReference type="Gene3D" id="1.20.140.150">
    <property type="match status" value="1"/>
</dbReference>
<dbReference type="GO" id="GO:0005912">
    <property type="term" value="C:adherens junction"/>
    <property type="evidence" value="ECO:0007669"/>
    <property type="project" value="UniProtKB-SubCell"/>
</dbReference>
<accession>A0A3B5MZB2</accession>
<dbReference type="InterPro" id="IPR015664">
    <property type="entry name" value="P53_induced"/>
</dbReference>
<dbReference type="Ensembl" id="ENSXCOT00000027810.1">
    <property type="protein sequence ID" value="ENSXCOP00000027477.1"/>
    <property type="gene ID" value="ENSXCOG00000020515.1"/>
</dbReference>
<keyword evidence="12" id="KW-1185">Reference proteome</keyword>
<dbReference type="Proteomes" id="UP000261380">
    <property type="component" value="Unplaced"/>
</dbReference>
<proteinExistence type="inferred from homology"/>
<evidence type="ECO:0000256" key="4">
    <source>
        <dbReference type="ARBA" id="ARBA00022692"/>
    </source>
</evidence>
<name>A0A3B5MZB2_9TELE</name>
<reference evidence="11" key="1">
    <citation type="submission" date="2025-08" db="UniProtKB">
        <authorList>
            <consortium name="Ensembl"/>
        </authorList>
    </citation>
    <scope>IDENTIFICATION</scope>
</reference>
<evidence type="ECO:0000256" key="7">
    <source>
        <dbReference type="ARBA" id="ARBA00023136"/>
    </source>
</evidence>
<organism evidence="11 12">
    <name type="scientific">Xiphophorus couchianus</name>
    <name type="common">Monterrey platyfish</name>
    <dbReference type="NCBI Taxonomy" id="32473"/>
    <lineage>
        <taxon>Eukaryota</taxon>
        <taxon>Metazoa</taxon>
        <taxon>Chordata</taxon>
        <taxon>Craniata</taxon>
        <taxon>Vertebrata</taxon>
        <taxon>Euteleostomi</taxon>
        <taxon>Actinopterygii</taxon>
        <taxon>Neopterygii</taxon>
        <taxon>Teleostei</taxon>
        <taxon>Neoteleostei</taxon>
        <taxon>Acanthomorphata</taxon>
        <taxon>Ovalentaria</taxon>
        <taxon>Atherinomorphae</taxon>
        <taxon>Cyprinodontiformes</taxon>
        <taxon>Poeciliidae</taxon>
        <taxon>Poeciliinae</taxon>
        <taxon>Xiphophorus</taxon>
    </lineage>
</organism>
<dbReference type="PANTHER" id="PTHR14399:SF3">
    <property type="entry name" value="TRANSMEMBRANE PROTEIN 47"/>
    <property type="match status" value="1"/>
</dbReference>
<evidence type="ECO:0000256" key="1">
    <source>
        <dbReference type="ARBA" id="ARBA00004141"/>
    </source>
</evidence>
<evidence type="ECO:0000256" key="2">
    <source>
        <dbReference type="ARBA" id="ARBA00004536"/>
    </source>
</evidence>
<comment type="subcellular location">
    <subcellularLocation>
        <location evidence="2">Cell junction</location>
        <location evidence="2">Adherens junction</location>
    </subcellularLocation>
    <subcellularLocation>
        <location evidence="1">Membrane</location>
        <topology evidence="1">Multi-pass membrane protein</topology>
    </subcellularLocation>
</comment>
<evidence type="ECO:0000313" key="11">
    <source>
        <dbReference type="Ensembl" id="ENSXCOP00000027477.1"/>
    </source>
</evidence>
<evidence type="ECO:0000256" key="6">
    <source>
        <dbReference type="ARBA" id="ARBA00022989"/>
    </source>
</evidence>
<keyword evidence="5" id="KW-0965">Cell junction</keyword>
<reference evidence="11" key="2">
    <citation type="submission" date="2025-09" db="UniProtKB">
        <authorList>
            <consortium name="Ensembl"/>
        </authorList>
    </citation>
    <scope>IDENTIFICATION</scope>
</reference>
<evidence type="ECO:0000256" key="5">
    <source>
        <dbReference type="ARBA" id="ARBA00022949"/>
    </source>
</evidence>
<dbReference type="PANTHER" id="PTHR14399">
    <property type="entry name" value="P53-INDUCED PROTEIN RELATED"/>
    <property type="match status" value="1"/>
</dbReference>
<evidence type="ECO:0000256" key="8">
    <source>
        <dbReference type="ARBA" id="ARBA00039383"/>
    </source>
</evidence>
<keyword evidence="6 10" id="KW-1133">Transmembrane helix</keyword>
<comment type="similarity">
    <text evidence="3">Belongs to the TMEM47 family.</text>
</comment>
<evidence type="ECO:0000313" key="12">
    <source>
        <dbReference type="Proteomes" id="UP000261380"/>
    </source>
</evidence>
<dbReference type="GeneTree" id="ENSGT00530000063484"/>
<dbReference type="AlphaFoldDB" id="A0A3B5MZB2"/>
<evidence type="ECO:0000256" key="9">
    <source>
        <dbReference type="ARBA" id="ARBA00041506"/>
    </source>
</evidence>
<sequence length="196" mass="21408">MSSAVTETEESAHSSPLTPLKLVGLVCVFLALCLDVGAVMSPAWVTADDQYYLSLWESCWKPGSFEKWECNSTLDKDWQVATLALLLGGGALVLMSFLVALVAVCIGTRRRFYALVAFMLFAAGHQVETVPTLKDDANVNIPIFHELNIFFFLLQQLFCSSAVELCFCGTSFSVTENTPCYNNGASAYVPLIAIIL</sequence>
<evidence type="ECO:0000256" key="10">
    <source>
        <dbReference type="SAM" id="Phobius"/>
    </source>
</evidence>